<dbReference type="Proteomes" id="UP001567538">
    <property type="component" value="Unassembled WGS sequence"/>
</dbReference>
<dbReference type="GO" id="GO:0003743">
    <property type="term" value="F:translation initiation factor activity"/>
    <property type="evidence" value="ECO:0007669"/>
    <property type="project" value="UniProtKB-KW"/>
</dbReference>
<dbReference type="PANTHER" id="PTHR23253:SF53">
    <property type="entry name" value="EUKARYOTIC TRANSLATION INITIATION FACTOR ISOFORM 4G-1"/>
    <property type="match status" value="1"/>
</dbReference>
<evidence type="ECO:0000313" key="5">
    <source>
        <dbReference type="Proteomes" id="UP001567538"/>
    </source>
</evidence>
<gene>
    <name evidence="4" type="ORF">AAHA92_33788</name>
</gene>
<dbReference type="InterPro" id="IPR003891">
    <property type="entry name" value="Initiation_fac_eIF4g_MI"/>
</dbReference>
<dbReference type="EMBL" id="JBEAFC010000015">
    <property type="protein sequence ID" value="KAL1531067.1"/>
    <property type="molecule type" value="Genomic_DNA"/>
</dbReference>
<evidence type="ECO:0000259" key="3">
    <source>
        <dbReference type="PROSITE" id="PS51366"/>
    </source>
</evidence>
<feature type="domain" description="MI" evidence="3">
    <location>
        <begin position="371"/>
        <end position="495"/>
    </location>
</feature>
<dbReference type="GO" id="GO:0006417">
    <property type="term" value="P:regulation of translation"/>
    <property type="evidence" value="ECO:0007669"/>
    <property type="project" value="UniProtKB-KW"/>
</dbReference>
<keyword evidence="1" id="KW-0810">Translation regulation</keyword>
<dbReference type="Gene3D" id="1.25.40.180">
    <property type="match status" value="2"/>
</dbReference>
<protein>
    <submittedName>
        <fullName evidence="4">Eukaryotic translation initiation factor</fullName>
    </submittedName>
</protein>
<comment type="caution">
    <text evidence="4">The sequence shown here is derived from an EMBL/GenBank/DDBJ whole genome shotgun (WGS) entry which is preliminary data.</text>
</comment>
<keyword evidence="4" id="KW-0648">Protein biosynthesis</keyword>
<evidence type="ECO:0000256" key="1">
    <source>
        <dbReference type="ARBA" id="ARBA00022845"/>
    </source>
</evidence>
<evidence type="ECO:0000256" key="2">
    <source>
        <dbReference type="SAM" id="MobiDB-lite"/>
    </source>
</evidence>
<dbReference type="SMART" id="SM00544">
    <property type="entry name" value="MA3"/>
    <property type="match status" value="1"/>
</dbReference>
<organism evidence="4 5">
    <name type="scientific">Salvia divinorum</name>
    <name type="common">Maria pastora</name>
    <name type="synonym">Diviner's sage</name>
    <dbReference type="NCBI Taxonomy" id="28513"/>
    <lineage>
        <taxon>Eukaryota</taxon>
        <taxon>Viridiplantae</taxon>
        <taxon>Streptophyta</taxon>
        <taxon>Embryophyta</taxon>
        <taxon>Tracheophyta</taxon>
        <taxon>Spermatophyta</taxon>
        <taxon>Magnoliopsida</taxon>
        <taxon>eudicotyledons</taxon>
        <taxon>Gunneridae</taxon>
        <taxon>Pentapetalae</taxon>
        <taxon>asterids</taxon>
        <taxon>lamiids</taxon>
        <taxon>Lamiales</taxon>
        <taxon>Lamiaceae</taxon>
        <taxon>Nepetoideae</taxon>
        <taxon>Mentheae</taxon>
        <taxon>Salviinae</taxon>
        <taxon>Salvia</taxon>
        <taxon>Salvia subgen. Calosphace</taxon>
    </lineage>
</organism>
<accession>A0ABD1FGU1</accession>
<feature type="region of interest" description="Disordered" evidence="2">
    <location>
        <begin position="347"/>
        <end position="373"/>
    </location>
</feature>
<keyword evidence="4" id="KW-0396">Initiation factor</keyword>
<dbReference type="PANTHER" id="PTHR23253">
    <property type="entry name" value="EUKARYOTIC TRANSLATION INITIATION FACTOR 4 GAMMA"/>
    <property type="match status" value="1"/>
</dbReference>
<dbReference type="SUPFAM" id="SSF48371">
    <property type="entry name" value="ARM repeat"/>
    <property type="match status" value="2"/>
</dbReference>
<keyword evidence="5" id="KW-1185">Reference proteome</keyword>
<proteinExistence type="predicted"/>
<name>A0ABD1FGU1_SALDI</name>
<dbReference type="AlphaFoldDB" id="A0ABD1FGU1"/>
<reference evidence="4 5" key="1">
    <citation type="submission" date="2024-06" db="EMBL/GenBank/DDBJ databases">
        <title>A chromosome level genome sequence of Diviner's sage (Salvia divinorum).</title>
        <authorList>
            <person name="Ford S.A."/>
            <person name="Ro D.-K."/>
            <person name="Ness R.W."/>
            <person name="Phillips M.A."/>
        </authorList>
    </citation>
    <scope>NUCLEOTIDE SEQUENCE [LARGE SCALE GENOMIC DNA]</scope>
    <source>
        <strain evidence="4">SAF-2024a</strain>
        <tissue evidence="4">Leaf</tissue>
    </source>
</reference>
<evidence type="ECO:0000313" key="4">
    <source>
        <dbReference type="EMBL" id="KAL1531067.1"/>
    </source>
</evidence>
<dbReference type="PROSITE" id="PS51366">
    <property type="entry name" value="MI"/>
    <property type="match status" value="1"/>
</dbReference>
<sequence>MQADQTVLILRSGGGTRSGNRVFSFQRAFRFLGSELRSSPAASHWSSRCQLRLRIIFLNQTTVTGAIILLNSSLQQRRGPRRLQETKFDGWFDSRQQNVNQYSKHEQQISQISRAQNSSNQGAAPAPIKAKVPWSTRRGCLSKKDHLLKTIKGILNKLALEKFNILKGQGHDQLINSGITTADILKGIYMLNLNENLPPFSSDEPRGKEITFKGVLVNNCQEVFEGADKLREELQQMAAPNQESDRRDRFMVRDVLDLRAHNWVPRREEVKAKTINVIHSEAEKNMGLRPGGMMPRGRNMPGMPGMDNDNGEVPRSRSLPKGMLLTFIPGMVSLLLLQSRLQEAPASPVGYASKPEPQVAPSRQPPASSVTPVTEKPLLLEEYTSVSDFWMRLKLQFVEELKSPAYHPEVVKEAISLWLEKSPPCVKPIGKLVEYLFVKKVLDLKDVVTGFLLYAASLDDLTIDLPKVPANFGEIIGILVVAGCLYFKVVRDILAKAELLDSQASDVTVCESVF</sequence>
<dbReference type="Pfam" id="PF02847">
    <property type="entry name" value="MA3"/>
    <property type="match status" value="1"/>
</dbReference>
<dbReference type="InterPro" id="IPR016024">
    <property type="entry name" value="ARM-type_fold"/>
</dbReference>